<keyword evidence="5" id="KW-0808">Transferase</keyword>
<proteinExistence type="inferred from homology"/>
<dbReference type="InterPro" id="IPR002877">
    <property type="entry name" value="RNA_MeTrfase_FtsJ_dom"/>
</dbReference>
<dbReference type="PANTHER" id="PTHR32319">
    <property type="entry name" value="BACTERIAL HEMOLYSIN-LIKE PROTEIN"/>
    <property type="match status" value="1"/>
</dbReference>
<evidence type="ECO:0000313" key="6">
    <source>
        <dbReference type="Proteomes" id="UP000642107"/>
    </source>
</evidence>
<keyword evidence="1 3" id="KW-0694">RNA-binding</keyword>
<dbReference type="Pfam" id="PF01479">
    <property type="entry name" value="S4"/>
    <property type="match status" value="1"/>
</dbReference>
<dbReference type="SMART" id="SM00363">
    <property type="entry name" value="S4"/>
    <property type="match status" value="1"/>
</dbReference>
<evidence type="ECO:0000313" key="5">
    <source>
        <dbReference type="EMBL" id="MBD9699775.1"/>
    </source>
</evidence>
<evidence type="ECO:0000256" key="2">
    <source>
        <dbReference type="ARBA" id="ARBA00029460"/>
    </source>
</evidence>
<gene>
    <name evidence="5" type="ORF">IGS67_09765</name>
</gene>
<accession>A0ABR9DUT7</accession>
<dbReference type="InterPro" id="IPR036986">
    <property type="entry name" value="S4_RNA-bd_sf"/>
</dbReference>
<feature type="domain" description="RNA-binding S4" evidence="4">
    <location>
        <begin position="12"/>
        <end position="78"/>
    </location>
</feature>
<dbReference type="EMBL" id="JACZDF010000005">
    <property type="protein sequence ID" value="MBD9699775.1"/>
    <property type="molecule type" value="Genomic_DNA"/>
</dbReference>
<comment type="similarity">
    <text evidence="2">Belongs to the TlyA family.</text>
</comment>
<dbReference type="InterPro" id="IPR029063">
    <property type="entry name" value="SAM-dependent_MTases_sf"/>
</dbReference>
<keyword evidence="6" id="KW-1185">Reference proteome</keyword>
<dbReference type="PIRSF" id="PIRSF005578">
    <property type="entry name" value="TlyA"/>
    <property type="match status" value="1"/>
</dbReference>
<dbReference type="Pfam" id="PF01728">
    <property type="entry name" value="FtsJ"/>
    <property type="match status" value="1"/>
</dbReference>
<keyword evidence="5" id="KW-0489">Methyltransferase</keyword>
<dbReference type="Gene3D" id="3.10.290.10">
    <property type="entry name" value="RNA-binding S4 domain"/>
    <property type="match status" value="1"/>
</dbReference>
<organism evidence="5 6">
    <name type="scientific">Flavimobilis rhizosphaerae</name>
    <dbReference type="NCBI Taxonomy" id="2775421"/>
    <lineage>
        <taxon>Bacteria</taxon>
        <taxon>Bacillati</taxon>
        <taxon>Actinomycetota</taxon>
        <taxon>Actinomycetes</taxon>
        <taxon>Micrococcales</taxon>
        <taxon>Jonesiaceae</taxon>
        <taxon>Flavimobilis</taxon>
    </lineage>
</organism>
<dbReference type="Proteomes" id="UP000642107">
    <property type="component" value="Unassembled WGS sequence"/>
</dbReference>
<name>A0ABR9DUT7_9MICO</name>
<dbReference type="InterPro" id="IPR047048">
    <property type="entry name" value="TlyA"/>
</dbReference>
<evidence type="ECO:0000256" key="1">
    <source>
        <dbReference type="ARBA" id="ARBA00022884"/>
    </source>
</evidence>
<dbReference type="InterPro" id="IPR004538">
    <property type="entry name" value="Hemolysin_A/TlyA"/>
</dbReference>
<dbReference type="InterPro" id="IPR002942">
    <property type="entry name" value="S4_RNA-bd"/>
</dbReference>
<reference evidence="5 6" key="1">
    <citation type="submission" date="2020-09" db="EMBL/GenBank/DDBJ databases">
        <title>Flavimobilis rhizosphaerae sp. nov., isolated from rhizosphere soil of Spartina alterniflora.</title>
        <authorList>
            <person name="Hanqin C."/>
        </authorList>
    </citation>
    <scope>NUCLEOTIDE SEQUENCE [LARGE SCALE GENOMIC DNA]</scope>
    <source>
        <strain evidence="5 6">GY 10621</strain>
    </source>
</reference>
<protein>
    <submittedName>
        <fullName evidence="5">TlyA family RNA methyltransferase</fullName>
    </submittedName>
</protein>
<dbReference type="GO" id="GO:0032259">
    <property type="term" value="P:methylation"/>
    <property type="evidence" value="ECO:0007669"/>
    <property type="project" value="UniProtKB-KW"/>
</dbReference>
<dbReference type="SUPFAM" id="SSF55174">
    <property type="entry name" value="Alpha-L RNA-binding motif"/>
    <property type="match status" value="1"/>
</dbReference>
<sequence length="302" mass="31447">MNQPEHPPVTEERLDVALVARGLARSRARAAQAVKDGRVHVDGVRASRPAQPVAPSATLTIDVAPDGELVSRAGGKLVGALAALDRLAATGVPTPEPRGLDCLDVGASTGGFTQVLLERGARAVAAIDVGHDQLVPELRRDPRVTVREGLNARELRADDLPFAPAFVVADLSFISLTLVLPALRTAAPAAELLLMVKPQFEVGRARLGQGGVVRDPAHHVDAVLDVVACGAVHGARLRGVVASALPGPSGNREFFCWFSPDVPHDAHAARTDAEPAVRAAVADSTGATVRTVGAPPHDRDGR</sequence>
<dbReference type="SUPFAM" id="SSF53335">
    <property type="entry name" value="S-adenosyl-L-methionine-dependent methyltransferases"/>
    <property type="match status" value="1"/>
</dbReference>
<dbReference type="Gene3D" id="3.40.50.150">
    <property type="entry name" value="Vaccinia Virus protein VP39"/>
    <property type="match status" value="1"/>
</dbReference>
<evidence type="ECO:0000259" key="4">
    <source>
        <dbReference type="SMART" id="SM00363"/>
    </source>
</evidence>
<dbReference type="PANTHER" id="PTHR32319:SF0">
    <property type="entry name" value="BACTERIAL HEMOLYSIN-LIKE PROTEIN"/>
    <property type="match status" value="1"/>
</dbReference>
<comment type="caution">
    <text evidence="5">The sequence shown here is derived from an EMBL/GenBank/DDBJ whole genome shotgun (WGS) entry which is preliminary data.</text>
</comment>
<dbReference type="PROSITE" id="PS50889">
    <property type="entry name" value="S4"/>
    <property type="match status" value="1"/>
</dbReference>
<evidence type="ECO:0000256" key="3">
    <source>
        <dbReference type="PROSITE-ProRule" id="PRU00182"/>
    </source>
</evidence>
<dbReference type="RefSeq" id="WP_192280192.1">
    <property type="nucleotide sequence ID" value="NZ_JACZDF010000005.1"/>
</dbReference>
<dbReference type="GO" id="GO:0008168">
    <property type="term" value="F:methyltransferase activity"/>
    <property type="evidence" value="ECO:0007669"/>
    <property type="project" value="UniProtKB-KW"/>
</dbReference>